<name>A0A9P0PLV2_ACAOB</name>
<dbReference type="Proteomes" id="UP001152888">
    <property type="component" value="Unassembled WGS sequence"/>
</dbReference>
<evidence type="ECO:0000313" key="1">
    <source>
        <dbReference type="EMBL" id="CAH1990780.1"/>
    </source>
</evidence>
<sequence length="59" mass="7137">MVQMFSFPSLCWLLHKSKIRKKLNCVDMLLQFRFLFIRRIVLLSLPTKFFDEQISTKPC</sequence>
<proteinExistence type="predicted"/>
<gene>
    <name evidence="1" type="ORF">ACAOBT_LOCUS19868</name>
</gene>
<dbReference type="AlphaFoldDB" id="A0A9P0PLV2"/>
<accession>A0A9P0PLV2</accession>
<protein>
    <submittedName>
        <fullName evidence="1">Uncharacterized protein</fullName>
    </submittedName>
</protein>
<reference evidence="1" key="1">
    <citation type="submission" date="2022-03" db="EMBL/GenBank/DDBJ databases">
        <authorList>
            <person name="Sayadi A."/>
        </authorList>
    </citation>
    <scope>NUCLEOTIDE SEQUENCE</scope>
</reference>
<evidence type="ECO:0000313" key="2">
    <source>
        <dbReference type="Proteomes" id="UP001152888"/>
    </source>
</evidence>
<dbReference type="EMBL" id="CAKOFQ010007097">
    <property type="protein sequence ID" value="CAH1990780.1"/>
    <property type="molecule type" value="Genomic_DNA"/>
</dbReference>
<organism evidence="1 2">
    <name type="scientific">Acanthoscelides obtectus</name>
    <name type="common">Bean weevil</name>
    <name type="synonym">Bruchus obtectus</name>
    <dbReference type="NCBI Taxonomy" id="200917"/>
    <lineage>
        <taxon>Eukaryota</taxon>
        <taxon>Metazoa</taxon>
        <taxon>Ecdysozoa</taxon>
        <taxon>Arthropoda</taxon>
        <taxon>Hexapoda</taxon>
        <taxon>Insecta</taxon>
        <taxon>Pterygota</taxon>
        <taxon>Neoptera</taxon>
        <taxon>Endopterygota</taxon>
        <taxon>Coleoptera</taxon>
        <taxon>Polyphaga</taxon>
        <taxon>Cucujiformia</taxon>
        <taxon>Chrysomeloidea</taxon>
        <taxon>Chrysomelidae</taxon>
        <taxon>Bruchinae</taxon>
        <taxon>Bruchini</taxon>
        <taxon>Acanthoscelides</taxon>
    </lineage>
</organism>
<comment type="caution">
    <text evidence="1">The sequence shown here is derived from an EMBL/GenBank/DDBJ whole genome shotgun (WGS) entry which is preliminary data.</text>
</comment>
<keyword evidence="2" id="KW-1185">Reference proteome</keyword>